<evidence type="ECO:0000313" key="1">
    <source>
        <dbReference type="EMBL" id="GJH18075.1"/>
    </source>
</evidence>
<sequence>MSKKNENKSMLRCTTLGTIIRSGAAYRLRKRVVRRIPRNSTGNVSRLSSRWTCRQQERNMKHPSLMDPWSRTLAMLDSRASRPTEANEKLALMTRSLVRNVPGKSACFGPAEEHCVNIRVLERLSESTLALSWHDPTSFNYSEQVWALCTARKRGTCALSGQAIRRGQPVYRPRRVGSSVPLNSGAMILALALTPAEQESGVVSE</sequence>
<comment type="caution">
    <text evidence="1">The sequence shown here is derived from an EMBL/GenBank/DDBJ whole genome shotgun (WGS) entry which is preliminary data.</text>
</comment>
<protein>
    <submittedName>
        <fullName evidence="1">DUF3331 domain-containing protein</fullName>
    </submittedName>
</protein>
<dbReference type="Proteomes" id="UP001055013">
    <property type="component" value="Unassembled WGS sequence"/>
</dbReference>
<organism evidence="1 2">
    <name type="scientific">Caballeronia novacaledonica</name>
    <dbReference type="NCBI Taxonomy" id="1544861"/>
    <lineage>
        <taxon>Bacteria</taxon>
        <taxon>Pseudomonadati</taxon>
        <taxon>Pseudomonadota</taxon>
        <taxon>Betaproteobacteria</taxon>
        <taxon>Burkholderiales</taxon>
        <taxon>Burkholderiaceae</taxon>
        <taxon>Caballeronia</taxon>
    </lineage>
</organism>
<dbReference type="EMBL" id="BPUR01000008">
    <property type="protein sequence ID" value="GJH18075.1"/>
    <property type="molecule type" value="Genomic_DNA"/>
</dbReference>
<name>A0ACB5QTX0_9BURK</name>
<proteinExistence type="predicted"/>
<keyword evidence="2" id="KW-1185">Reference proteome</keyword>
<gene>
    <name evidence="1" type="ORF">CBA19CS22_16055</name>
</gene>
<reference evidence="1" key="1">
    <citation type="submission" date="2021-09" db="EMBL/GenBank/DDBJ databases">
        <title>Isolation and characterization of 3-chlorobenzoate degrading bacteria from soils in Shizuoka.</title>
        <authorList>
            <person name="Ifat A."/>
            <person name="Ogawa N."/>
            <person name="Kimbara K."/>
            <person name="Moriuchi R."/>
            <person name="Dohra H."/>
            <person name="Shintani M."/>
        </authorList>
    </citation>
    <scope>NUCLEOTIDE SEQUENCE</scope>
    <source>
        <strain evidence="1">19CS2-2</strain>
    </source>
</reference>
<evidence type="ECO:0000313" key="2">
    <source>
        <dbReference type="Proteomes" id="UP001055013"/>
    </source>
</evidence>
<accession>A0ACB5QTX0</accession>